<keyword evidence="3" id="KW-1185">Reference proteome</keyword>
<evidence type="ECO:0000256" key="1">
    <source>
        <dbReference type="SAM" id="MobiDB-lite"/>
    </source>
</evidence>
<dbReference type="STRING" id="930991.A0A0D0DS67"/>
<gene>
    <name evidence="2" type="ORF">PAXRUDRAFT_826244</name>
</gene>
<proteinExistence type="predicted"/>
<reference evidence="3" key="2">
    <citation type="submission" date="2015-01" db="EMBL/GenBank/DDBJ databases">
        <title>Evolutionary Origins and Diversification of the Mycorrhizal Mutualists.</title>
        <authorList>
            <consortium name="DOE Joint Genome Institute"/>
            <consortium name="Mycorrhizal Genomics Consortium"/>
            <person name="Kohler A."/>
            <person name="Kuo A."/>
            <person name="Nagy L.G."/>
            <person name="Floudas D."/>
            <person name="Copeland A."/>
            <person name="Barry K.W."/>
            <person name="Cichocki N."/>
            <person name="Veneault-Fourrey C."/>
            <person name="LaButti K."/>
            <person name="Lindquist E.A."/>
            <person name="Lipzen A."/>
            <person name="Lundell T."/>
            <person name="Morin E."/>
            <person name="Murat C."/>
            <person name="Riley R."/>
            <person name="Ohm R."/>
            <person name="Sun H."/>
            <person name="Tunlid A."/>
            <person name="Henrissat B."/>
            <person name="Grigoriev I.V."/>
            <person name="Hibbett D.S."/>
            <person name="Martin F."/>
        </authorList>
    </citation>
    <scope>NUCLEOTIDE SEQUENCE [LARGE SCALE GENOMIC DNA]</scope>
    <source>
        <strain evidence="3">Ve08.2h10</strain>
    </source>
</reference>
<feature type="region of interest" description="Disordered" evidence="1">
    <location>
        <begin position="1"/>
        <end position="62"/>
    </location>
</feature>
<name>A0A0D0DS67_9AGAM</name>
<accession>A0A0D0DS67</accession>
<dbReference type="Proteomes" id="UP000054538">
    <property type="component" value="Unassembled WGS sequence"/>
</dbReference>
<evidence type="ECO:0000313" key="2">
    <source>
        <dbReference type="EMBL" id="KIK96158.1"/>
    </source>
</evidence>
<evidence type="ECO:0000313" key="3">
    <source>
        <dbReference type="Proteomes" id="UP000054538"/>
    </source>
</evidence>
<reference evidence="2 3" key="1">
    <citation type="submission" date="2014-04" db="EMBL/GenBank/DDBJ databases">
        <authorList>
            <consortium name="DOE Joint Genome Institute"/>
            <person name="Kuo A."/>
            <person name="Kohler A."/>
            <person name="Jargeat P."/>
            <person name="Nagy L.G."/>
            <person name="Floudas D."/>
            <person name="Copeland A."/>
            <person name="Barry K.W."/>
            <person name="Cichocki N."/>
            <person name="Veneault-Fourrey C."/>
            <person name="LaButti K."/>
            <person name="Lindquist E.A."/>
            <person name="Lipzen A."/>
            <person name="Lundell T."/>
            <person name="Morin E."/>
            <person name="Murat C."/>
            <person name="Sun H."/>
            <person name="Tunlid A."/>
            <person name="Henrissat B."/>
            <person name="Grigoriev I.V."/>
            <person name="Hibbett D.S."/>
            <person name="Martin F."/>
            <person name="Nordberg H.P."/>
            <person name="Cantor M.N."/>
            <person name="Hua S.X."/>
        </authorList>
    </citation>
    <scope>NUCLEOTIDE SEQUENCE [LARGE SCALE GENOMIC DNA]</scope>
    <source>
        <strain evidence="2 3">Ve08.2h10</strain>
    </source>
</reference>
<organism evidence="2 3">
    <name type="scientific">Paxillus rubicundulus Ve08.2h10</name>
    <dbReference type="NCBI Taxonomy" id="930991"/>
    <lineage>
        <taxon>Eukaryota</taxon>
        <taxon>Fungi</taxon>
        <taxon>Dikarya</taxon>
        <taxon>Basidiomycota</taxon>
        <taxon>Agaricomycotina</taxon>
        <taxon>Agaricomycetes</taxon>
        <taxon>Agaricomycetidae</taxon>
        <taxon>Boletales</taxon>
        <taxon>Paxilineae</taxon>
        <taxon>Paxillaceae</taxon>
        <taxon>Paxillus</taxon>
    </lineage>
</organism>
<protein>
    <submittedName>
        <fullName evidence="2">Uncharacterized protein</fullName>
    </submittedName>
</protein>
<sequence length="91" mass="9954">MSGSFSKLNKGCGQAARGQPTEQRFSILPHPAKSNNPADLTDSGPGFNGNPGFQACRARDPHVPSQEILNKLEVPLSREELRKRAEELNKK</sequence>
<dbReference type="AlphaFoldDB" id="A0A0D0DS67"/>
<dbReference type="EMBL" id="KN825000">
    <property type="protein sequence ID" value="KIK96158.1"/>
    <property type="molecule type" value="Genomic_DNA"/>
</dbReference>
<dbReference type="OrthoDB" id="2532734at2759"/>
<dbReference type="HOGENOM" id="CLU_152691_0_0_1"/>
<dbReference type="InParanoid" id="A0A0D0DS67"/>